<dbReference type="SMART" id="SM00320">
    <property type="entry name" value="WD40"/>
    <property type="match status" value="2"/>
</dbReference>
<dbReference type="PROSITE" id="PS50082">
    <property type="entry name" value="WD_REPEATS_2"/>
    <property type="match status" value="2"/>
</dbReference>
<gene>
    <name evidence="3" type="ORF">PGLA2088_LOCUS6177</name>
</gene>
<dbReference type="PROSITE" id="PS50294">
    <property type="entry name" value="WD_REPEATS_REGION"/>
    <property type="match status" value="2"/>
</dbReference>
<feature type="non-terminal residue" evidence="3">
    <location>
        <position position="125"/>
    </location>
</feature>
<dbReference type="Gene3D" id="2.130.10.10">
    <property type="entry name" value="YVTN repeat-like/Quinoprotein amine dehydrogenase"/>
    <property type="match status" value="1"/>
</dbReference>
<dbReference type="Pfam" id="PF00400">
    <property type="entry name" value="WD40"/>
    <property type="match status" value="2"/>
</dbReference>
<feature type="non-terminal residue" evidence="3">
    <location>
        <position position="1"/>
    </location>
</feature>
<evidence type="ECO:0000313" key="4">
    <source>
        <dbReference type="Proteomes" id="UP000626109"/>
    </source>
</evidence>
<proteinExistence type="predicted"/>
<protein>
    <submittedName>
        <fullName evidence="3">Uncharacterized protein</fullName>
    </submittedName>
</protein>
<dbReference type="InterPro" id="IPR045245">
    <property type="entry name" value="Pfs2-like"/>
</dbReference>
<dbReference type="EMBL" id="CAJNNW010006089">
    <property type="protein sequence ID" value="CAE8648004.1"/>
    <property type="molecule type" value="Genomic_DNA"/>
</dbReference>
<dbReference type="InterPro" id="IPR001680">
    <property type="entry name" value="WD40_rpt"/>
</dbReference>
<feature type="repeat" description="WD" evidence="1">
    <location>
        <begin position="8"/>
        <end position="40"/>
    </location>
</feature>
<dbReference type="GO" id="GO:0005847">
    <property type="term" value="C:mRNA cleavage and polyadenylation specificity factor complex"/>
    <property type="evidence" value="ECO:0007669"/>
    <property type="project" value="TreeGrafter"/>
</dbReference>
<comment type="caution">
    <text evidence="3">The sequence shown here is derived from an EMBL/GenBank/DDBJ whole genome shotgun (WGS) entry which is preliminary data.</text>
</comment>
<dbReference type="SUPFAM" id="SSF50978">
    <property type="entry name" value="WD40 repeat-like"/>
    <property type="match status" value="1"/>
</dbReference>
<dbReference type="GO" id="GO:0031124">
    <property type="term" value="P:mRNA 3'-end processing"/>
    <property type="evidence" value="ECO:0007669"/>
    <property type="project" value="InterPro"/>
</dbReference>
<dbReference type="PANTHER" id="PTHR22836:SF0">
    <property type="entry name" value="PRE-MRNA 3' END PROCESSING PROTEIN WDR33"/>
    <property type="match status" value="1"/>
</dbReference>
<name>A0A813IC42_POLGL</name>
<sequence length="125" mass="13697">TMSVRKVFKAHTKEVTSLCWHPETDELLASGGYEGAIHFWGTHGDSKPIESLPMAHEGPVWDLAWHPMGHLLVSGSNDYSTRFWSRARPGDKNFADLLPKRVALGANDDLIPPPPPAGAGVEVMK</sequence>
<accession>A0A813IC42</accession>
<organism evidence="3 4">
    <name type="scientific">Polarella glacialis</name>
    <name type="common">Dinoflagellate</name>
    <dbReference type="NCBI Taxonomy" id="89957"/>
    <lineage>
        <taxon>Eukaryota</taxon>
        <taxon>Sar</taxon>
        <taxon>Alveolata</taxon>
        <taxon>Dinophyceae</taxon>
        <taxon>Suessiales</taxon>
        <taxon>Suessiaceae</taxon>
        <taxon>Polarella</taxon>
    </lineage>
</organism>
<feature type="region of interest" description="Disordered" evidence="2">
    <location>
        <begin position="105"/>
        <end position="125"/>
    </location>
</feature>
<dbReference type="AlphaFoldDB" id="A0A813IC42"/>
<dbReference type="InterPro" id="IPR015943">
    <property type="entry name" value="WD40/YVTN_repeat-like_dom_sf"/>
</dbReference>
<feature type="repeat" description="WD" evidence="1">
    <location>
        <begin position="53"/>
        <end position="85"/>
    </location>
</feature>
<keyword evidence="1" id="KW-0853">WD repeat</keyword>
<reference evidence="3" key="1">
    <citation type="submission" date="2021-02" db="EMBL/GenBank/DDBJ databases">
        <authorList>
            <person name="Dougan E. K."/>
            <person name="Rhodes N."/>
            <person name="Thang M."/>
            <person name="Chan C."/>
        </authorList>
    </citation>
    <scope>NUCLEOTIDE SEQUENCE</scope>
</reference>
<dbReference type="Proteomes" id="UP000626109">
    <property type="component" value="Unassembled WGS sequence"/>
</dbReference>
<evidence type="ECO:0000256" key="2">
    <source>
        <dbReference type="SAM" id="MobiDB-lite"/>
    </source>
</evidence>
<evidence type="ECO:0000256" key="1">
    <source>
        <dbReference type="PROSITE-ProRule" id="PRU00221"/>
    </source>
</evidence>
<dbReference type="PANTHER" id="PTHR22836">
    <property type="entry name" value="WD40 REPEAT PROTEIN"/>
    <property type="match status" value="1"/>
</dbReference>
<dbReference type="InterPro" id="IPR036322">
    <property type="entry name" value="WD40_repeat_dom_sf"/>
</dbReference>
<evidence type="ECO:0000313" key="3">
    <source>
        <dbReference type="EMBL" id="CAE8648004.1"/>
    </source>
</evidence>